<dbReference type="InterPro" id="IPR000157">
    <property type="entry name" value="TIR_dom"/>
</dbReference>
<dbReference type="Gene3D" id="3.40.50.10140">
    <property type="entry name" value="Toll/interleukin-1 receptor homology (TIR) domain"/>
    <property type="match status" value="1"/>
</dbReference>
<gene>
    <name evidence="2" type="ORF">GCM10007384_03750</name>
</gene>
<feature type="domain" description="TIR" evidence="1">
    <location>
        <begin position="41"/>
        <end position="158"/>
    </location>
</feature>
<dbReference type="Pfam" id="PF13676">
    <property type="entry name" value="TIR_2"/>
    <property type="match status" value="1"/>
</dbReference>
<dbReference type="SUPFAM" id="SSF52200">
    <property type="entry name" value="Toll/Interleukin receptor TIR domain"/>
    <property type="match status" value="1"/>
</dbReference>
<evidence type="ECO:0000313" key="2">
    <source>
        <dbReference type="EMBL" id="GGX05298.1"/>
    </source>
</evidence>
<name>A0A918N0T9_9FLAO</name>
<organism evidence="2 3">
    <name type="scientific">Aquimarina muelleri</name>
    <dbReference type="NCBI Taxonomy" id="279356"/>
    <lineage>
        <taxon>Bacteria</taxon>
        <taxon>Pseudomonadati</taxon>
        <taxon>Bacteroidota</taxon>
        <taxon>Flavobacteriia</taxon>
        <taxon>Flavobacteriales</taxon>
        <taxon>Flavobacteriaceae</taxon>
        <taxon>Aquimarina</taxon>
    </lineage>
</organism>
<evidence type="ECO:0000313" key="3">
    <source>
        <dbReference type="Proteomes" id="UP000601108"/>
    </source>
</evidence>
<proteinExistence type="predicted"/>
<dbReference type="InterPro" id="IPR035897">
    <property type="entry name" value="Toll_tir_struct_dom_sf"/>
</dbReference>
<comment type="caution">
    <text evidence="2">The sequence shown here is derived from an EMBL/GenBank/DDBJ whole genome shotgun (WGS) entry which is preliminary data.</text>
</comment>
<dbReference type="Proteomes" id="UP000601108">
    <property type="component" value="Unassembled WGS sequence"/>
</dbReference>
<dbReference type="EMBL" id="BMWS01000002">
    <property type="protein sequence ID" value="GGX05298.1"/>
    <property type="molecule type" value="Genomic_DNA"/>
</dbReference>
<evidence type="ECO:0000259" key="1">
    <source>
        <dbReference type="Pfam" id="PF13676"/>
    </source>
</evidence>
<reference evidence="2 3" key="1">
    <citation type="journal article" date="2014" name="Int. J. Syst. Evol. Microbiol.">
        <title>Complete genome sequence of Corynebacterium casei LMG S-19264T (=DSM 44701T), isolated from a smear-ripened cheese.</title>
        <authorList>
            <consortium name="US DOE Joint Genome Institute (JGI-PGF)"/>
            <person name="Walter F."/>
            <person name="Albersmeier A."/>
            <person name="Kalinowski J."/>
            <person name="Ruckert C."/>
        </authorList>
    </citation>
    <scope>NUCLEOTIDE SEQUENCE [LARGE SCALE GENOMIC DNA]</scope>
    <source>
        <strain evidence="2 3">KCTC 12285</strain>
    </source>
</reference>
<accession>A0A918N0T9</accession>
<dbReference type="RefSeq" id="WP_051316565.1">
    <property type="nucleotide sequence ID" value="NZ_BMWS01000002.1"/>
</dbReference>
<sequence length="186" mass="21649">MNILPKYGLLQYRNAARIYSKPVTESLQLFKEESKFLKVSVFVSYKQEELEELDSAINFLKGFGVLIYADYIFNKQENVENNTLDTPEHLKQEIESKIKDNKKFIFLATENAIQSKQCKWEIRYASTQKSLDQIAILPVREDYTDYGGAEYLQKYPYIQKNVITPDTYDVKFPNGNVMELGAWLAS</sequence>
<dbReference type="AlphaFoldDB" id="A0A918N0T9"/>
<keyword evidence="3" id="KW-1185">Reference proteome</keyword>
<protein>
    <recommendedName>
        <fullName evidence="1">TIR domain-containing protein</fullName>
    </recommendedName>
</protein>
<dbReference type="GO" id="GO:0007165">
    <property type="term" value="P:signal transduction"/>
    <property type="evidence" value="ECO:0007669"/>
    <property type="project" value="InterPro"/>
</dbReference>